<proteinExistence type="predicted"/>
<dbReference type="Proteomes" id="UP001609186">
    <property type="component" value="Unassembled WGS sequence"/>
</dbReference>
<dbReference type="EMBL" id="JBIMPM010000039">
    <property type="protein sequence ID" value="MFH5254638.1"/>
    <property type="molecule type" value="Genomic_DNA"/>
</dbReference>
<accession>A0ABW7LA02</accession>
<sequence length="128" mass="14064">MTIQDIRRANLRRWTEQHGVPSKEKSYFSQLLGGTSFGERAARRLEAEYGMGDGYLDLPSAEIEERNAVSQSPLDVSPEARSLIDAIAAADKIGLSPDAFNALKETLRVFGALTRPRGGTFDVEDPSH</sequence>
<dbReference type="RefSeq" id="WP_395130595.1">
    <property type="nucleotide sequence ID" value="NZ_JBIMPM010000039.1"/>
</dbReference>
<comment type="caution">
    <text evidence="1">The sequence shown here is derived from an EMBL/GenBank/DDBJ whole genome shotgun (WGS) entry which is preliminary data.</text>
</comment>
<gene>
    <name evidence="1" type="ORF">ACGTRS_25725</name>
</gene>
<reference evidence="1 2" key="1">
    <citation type="submission" date="2024-10" db="EMBL/GenBank/DDBJ databases">
        <title>Burkholderia semiarida in Mexico.</title>
        <authorList>
            <person name="Estrada P."/>
        </authorList>
    </citation>
    <scope>NUCLEOTIDE SEQUENCE [LARGE SCALE GENOMIC DNA]</scope>
    <source>
        <strain evidence="1 2">CLM7-1</strain>
    </source>
</reference>
<protein>
    <submittedName>
        <fullName evidence="1">Uncharacterized protein</fullName>
    </submittedName>
</protein>
<evidence type="ECO:0000313" key="1">
    <source>
        <dbReference type="EMBL" id="MFH5254638.1"/>
    </source>
</evidence>
<evidence type="ECO:0000313" key="2">
    <source>
        <dbReference type="Proteomes" id="UP001609186"/>
    </source>
</evidence>
<name>A0ABW7LA02_9BURK</name>
<organism evidence="1 2">
    <name type="scientific">Burkholderia semiarida</name>
    <dbReference type="NCBI Taxonomy" id="2843303"/>
    <lineage>
        <taxon>Bacteria</taxon>
        <taxon>Pseudomonadati</taxon>
        <taxon>Pseudomonadota</taxon>
        <taxon>Betaproteobacteria</taxon>
        <taxon>Burkholderiales</taxon>
        <taxon>Burkholderiaceae</taxon>
        <taxon>Burkholderia</taxon>
        <taxon>Burkholderia cepacia complex</taxon>
    </lineage>
</organism>
<keyword evidence="2" id="KW-1185">Reference proteome</keyword>